<dbReference type="Proteomes" id="UP000237717">
    <property type="component" value="Plasmid pAt1D1609a"/>
</dbReference>
<dbReference type="Gene3D" id="3.60.40.10">
    <property type="entry name" value="PPM-type phosphatase domain"/>
    <property type="match status" value="1"/>
</dbReference>
<reference evidence="2 3" key="1">
    <citation type="submission" date="2018-02" db="EMBL/GenBank/DDBJ databases">
        <title>Complete genome sequence of Agrobacterium tumefaciens 1D1609.</title>
        <authorList>
            <person name="Cho S.-T."/>
            <person name="Haryono M."/>
            <person name="Chang H.-H."/>
            <person name="Santos M.N."/>
            <person name="Lai E.-M."/>
            <person name="Kuo C.-H."/>
        </authorList>
    </citation>
    <scope>NUCLEOTIDE SEQUENCE [LARGE SCALE GENOMIC DNA]</scope>
    <source>
        <strain evidence="2 3">1D1609</strain>
        <plasmid evidence="3">Plasmid pat1d1609a</plasmid>
    </source>
</reference>
<dbReference type="SUPFAM" id="SSF81606">
    <property type="entry name" value="PP2C-like"/>
    <property type="match status" value="1"/>
</dbReference>
<protein>
    <recommendedName>
        <fullName evidence="4">Protein phosphatase 2C domain-containing protein</fullName>
    </recommendedName>
</protein>
<evidence type="ECO:0000256" key="1">
    <source>
        <dbReference type="SAM" id="MobiDB-lite"/>
    </source>
</evidence>
<geneLocation type="plasmid" evidence="3">
    <name>pat1d1609a</name>
</geneLocation>
<name>A0A2L2LM95_AGRTU</name>
<evidence type="ECO:0008006" key="4">
    <source>
        <dbReference type="Google" id="ProtNLM"/>
    </source>
</evidence>
<keyword evidence="2" id="KW-0614">Plasmid</keyword>
<feature type="region of interest" description="Disordered" evidence="1">
    <location>
        <begin position="1"/>
        <end position="37"/>
    </location>
</feature>
<sequence>MLSAAAETVDPMHIDAQWRSRQGTKTPDNRDHAGIGTRPGEFLGIVADGSTTSQSNGEYACAIIRAVVDWFAGTTVGVTADGLVERLRIIQQGLIADFPRGSASYVILHAAERQPVLVLHAGDTLFGKVADRSGIQWRTEPHTLANALAKVPLPELAKLPARHRLIRSLRSRGFIAPEVTNVDLTADTLLAATDGFWAELSQADQVSYLDGHRCEGMRGYDDCSVLCMNITETTYPETTFSAEAAANFYIRSAS</sequence>
<proteinExistence type="predicted"/>
<accession>A0A2L2LM95</accession>
<gene>
    <name evidence="2" type="ORF">At1D1609_54280</name>
</gene>
<organism evidence="2 3">
    <name type="scientific">Agrobacterium tumefaciens</name>
    <dbReference type="NCBI Taxonomy" id="358"/>
    <lineage>
        <taxon>Bacteria</taxon>
        <taxon>Pseudomonadati</taxon>
        <taxon>Pseudomonadota</taxon>
        <taxon>Alphaproteobacteria</taxon>
        <taxon>Hyphomicrobiales</taxon>
        <taxon>Rhizobiaceae</taxon>
        <taxon>Rhizobium/Agrobacterium group</taxon>
        <taxon>Agrobacterium</taxon>
        <taxon>Agrobacterium tumefaciens complex</taxon>
    </lineage>
</organism>
<evidence type="ECO:0000313" key="3">
    <source>
        <dbReference type="Proteomes" id="UP000237717"/>
    </source>
</evidence>
<evidence type="ECO:0000313" key="2">
    <source>
        <dbReference type="EMBL" id="AVH45460.1"/>
    </source>
</evidence>
<dbReference type="EMBL" id="CP026927">
    <property type="protein sequence ID" value="AVH45460.1"/>
    <property type="molecule type" value="Genomic_DNA"/>
</dbReference>
<dbReference type="InterPro" id="IPR036457">
    <property type="entry name" value="PPM-type-like_dom_sf"/>
</dbReference>
<dbReference type="AlphaFoldDB" id="A0A2L2LM95"/>